<dbReference type="InterPro" id="IPR002528">
    <property type="entry name" value="MATE_fam"/>
</dbReference>
<feature type="transmembrane region" description="Helical" evidence="13">
    <location>
        <begin position="53"/>
        <end position="72"/>
    </location>
</feature>
<evidence type="ECO:0000256" key="11">
    <source>
        <dbReference type="ARBA" id="ARBA00023136"/>
    </source>
</evidence>
<name>A0A9D1IXS9_9FIRM</name>
<comment type="subcellular location">
    <subcellularLocation>
        <location evidence="2">Cell membrane</location>
        <topology evidence="2">Multi-pass membrane protein</topology>
    </subcellularLocation>
</comment>
<evidence type="ECO:0000256" key="12">
    <source>
        <dbReference type="ARBA" id="ARBA00031636"/>
    </source>
</evidence>
<sequence length="446" mass="48349">MLEGSIWKGLVSFAIPIFLGNLFQQLYNTADTLIVGNFIGKEALAAVSSSSNLIFMIIGLLQGTALGAGVLIAKYYGAQDKENLHLAVHTGLAFGLVGGLVLTAAGVALTPQLLRWMGTPSDVLPNSIAYFRTYFYGCLAVFLYNIAVGILQAVGDSRHPLYYLILSSFINVALDLLFVAVFRWGVASAAAATVISQAASAGLCIWQLVRSSDDYRVNLRDIRFHLPMLRQIVRFGLPSGIQNSVIGLANVVVQANINAFGSDAMAGCGSYAKIEGFGFLPVTCFAMGLATFVSQNLGAKQYDRVRRGARFGILCSVIAAEAVGAIIFFAAPFLVSLFNSDPDVIRYGTVQAQTEVFFYGLLALSHCMAGILRGAGKAMVPMVIMLSVWCVLRIAYISLMVRLIPNIQVVFTAYPLTWFLSSVIFIIYYRKADWIHTFDRMDAAAQ</sequence>
<dbReference type="GO" id="GO:0006811">
    <property type="term" value="P:monoatomic ion transport"/>
    <property type="evidence" value="ECO:0007669"/>
    <property type="project" value="UniProtKB-KW"/>
</dbReference>
<reference evidence="14" key="2">
    <citation type="journal article" date="2021" name="PeerJ">
        <title>Extensive microbial diversity within the chicken gut microbiome revealed by metagenomics and culture.</title>
        <authorList>
            <person name="Gilroy R."/>
            <person name="Ravi A."/>
            <person name="Getino M."/>
            <person name="Pursley I."/>
            <person name="Horton D.L."/>
            <person name="Alikhan N.F."/>
            <person name="Baker D."/>
            <person name="Gharbi K."/>
            <person name="Hall N."/>
            <person name="Watson M."/>
            <person name="Adriaenssens E.M."/>
            <person name="Foster-Nyarko E."/>
            <person name="Jarju S."/>
            <person name="Secka A."/>
            <person name="Antonio M."/>
            <person name="Oren A."/>
            <person name="Chaudhuri R.R."/>
            <person name="La Ragione R."/>
            <person name="Hildebrand F."/>
            <person name="Pallen M.J."/>
        </authorList>
    </citation>
    <scope>NUCLEOTIDE SEQUENCE</scope>
    <source>
        <strain evidence="14">ChiBcec15-4380</strain>
    </source>
</reference>
<accession>A0A9D1IXS9</accession>
<protein>
    <recommendedName>
        <fullName evidence="4">Probable multidrug resistance protein NorM</fullName>
    </recommendedName>
    <alternativeName>
        <fullName evidence="12">Multidrug-efflux transporter</fullName>
    </alternativeName>
</protein>
<dbReference type="PANTHER" id="PTHR43298:SF2">
    <property type="entry name" value="FMN_FAD EXPORTER YEEO-RELATED"/>
    <property type="match status" value="1"/>
</dbReference>
<evidence type="ECO:0000256" key="1">
    <source>
        <dbReference type="ARBA" id="ARBA00003408"/>
    </source>
</evidence>
<feature type="transmembrane region" description="Helical" evidence="13">
    <location>
        <begin position="407"/>
        <end position="429"/>
    </location>
</feature>
<comment type="caution">
    <text evidence="14">The sequence shown here is derived from an EMBL/GenBank/DDBJ whole genome shotgun (WGS) entry which is preliminary data.</text>
</comment>
<dbReference type="PIRSF" id="PIRSF006603">
    <property type="entry name" value="DinF"/>
    <property type="match status" value="1"/>
</dbReference>
<reference evidence="14" key="1">
    <citation type="submission" date="2020-10" db="EMBL/GenBank/DDBJ databases">
        <authorList>
            <person name="Gilroy R."/>
        </authorList>
    </citation>
    <scope>NUCLEOTIDE SEQUENCE</scope>
    <source>
        <strain evidence="14">ChiBcec15-4380</strain>
    </source>
</reference>
<evidence type="ECO:0000256" key="9">
    <source>
        <dbReference type="ARBA" id="ARBA00022989"/>
    </source>
</evidence>
<feature type="transmembrane region" description="Helical" evidence="13">
    <location>
        <begin position="311"/>
        <end position="336"/>
    </location>
</feature>
<dbReference type="NCBIfam" id="TIGR00797">
    <property type="entry name" value="matE"/>
    <property type="match status" value="1"/>
</dbReference>
<dbReference type="EMBL" id="DVHE01000058">
    <property type="protein sequence ID" value="HIR51188.1"/>
    <property type="molecule type" value="Genomic_DNA"/>
</dbReference>
<evidence type="ECO:0000256" key="8">
    <source>
        <dbReference type="ARBA" id="ARBA00022692"/>
    </source>
</evidence>
<feature type="transmembrane region" description="Helical" evidence="13">
    <location>
        <begin position="356"/>
        <end position="375"/>
    </location>
</feature>
<dbReference type="PANTHER" id="PTHR43298">
    <property type="entry name" value="MULTIDRUG RESISTANCE PROTEIN NORM-RELATED"/>
    <property type="match status" value="1"/>
</dbReference>
<dbReference type="GO" id="GO:0005886">
    <property type="term" value="C:plasma membrane"/>
    <property type="evidence" value="ECO:0007669"/>
    <property type="project" value="UniProtKB-SubCell"/>
</dbReference>
<evidence type="ECO:0000256" key="3">
    <source>
        <dbReference type="ARBA" id="ARBA00010199"/>
    </source>
</evidence>
<evidence type="ECO:0000313" key="14">
    <source>
        <dbReference type="EMBL" id="HIR51188.1"/>
    </source>
</evidence>
<evidence type="ECO:0000256" key="7">
    <source>
        <dbReference type="ARBA" id="ARBA00022475"/>
    </source>
</evidence>
<feature type="transmembrane region" description="Helical" evidence="13">
    <location>
        <begin position="6"/>
        <end position="23"/>
    </location>
</feature>
<keyword evidence="6" id="KW-0050">Antiport</keyword>
<keyword evidence="11 13" id="KW-0472">Membrane</keyword>
<keyword evidence="10" id="KW-0406">Ion transport</keyword>
<proteinExistence type="inferred from homology"/>
<keyword evidence="9 13" id="KW-1133">Transmembrane helix</keyword>
<dbReference type="CDD" id="cd13138">
    <property type="entry name" value="MATE_yoeA_like"/>
    <property type="match status" value="1"/>
</dbReference>
<feature type="transmembrane region" description="Helical" evidence="13">
    <location>
        <begin position="279"/>
        <end position="299"/>
    </location>
</feature>
<gene>
    <name evidence="14" type="ORF">IAA53_07870</name>
</gene>
<comment type="similarity">
    <text evidence="3">Belongs to the multi antimicrobial extrusion (MATE) (TC 2.A.66.1) family.</text>
</comment>
<evidence type="ECO:0000256" key="13">
    <source>
        <dbReference type="SAM" id="Phobius"/>
    </source>
</evidence>
<evidence type="ECO:0000313" key="15">
    <source>
        <dbReference type="Proteomes" id="UP000824239"/>
    </source>
</evidence>
<evidence type="ECO:0000256" key="6">
    <source>
        <dbReference type="ARBA" id="ARBA00022449"/>
    </source>
</evidence>
<organism evidence="14 15">
    <name type="scientific">Candidatus Avoscillospira avicola</name>
    <dbReference type="NCBI Taxonomy" id="2840706"/>
    <lineage>
        <taxon>Bacteria</taxon>
        <taxon>Bacillati</taxon>
        <taxon>Bacillota</taxon>
        <taxon>Clostridia</taxon>
        <taxon>Eubacteriales</taxon>
        <taxon>Oscillospiraceae</taxon>
        <taxon>Oscillospiraceae incertae sedis</taxon>
        <taxon>Candidatus Avoscillospira</taxon>
    </lineage>
</organism>
<dbReference type="Pfam" id="PF01554">
    <property type="entry name" value="MatE"/>
    <property type="match status" value="2"/>
</dbReference>
<dbReference type="GO" id="GO:0015297">
    <property type="term" value="F:antiporter activity"/>
    <property type="evidence" value="ECO:0007669"/>
    <property type="project" value="UniProtKB-KW"/>
</dbReference>
<dbReference type="AlphaFoldDB" id="A0A9D1IXS9"/>
<dbReference type="Proteomes" id="UP000824239">
    <property type="component" value="Unassembled WGS sequence"/>
</dbReference>
<keyword evidence="8 13" id="KW-0812">Transmembrane</keyword>
<feature type="transmembrane region" description="Helical" evidence="13">
    <location>
        <begin position="382"/>
        <end position="401"/>
    </location>
</feature>
<evidence type="ECO:0000256" key="2">
    <source>
        <dbReference type="ARBA" id="ARBA00004651"/>
    </source>
</evidence>
<keyword evidence="5" id="KW-0813">Transport</keyword>
<feature type="transmembrane region" description="Helical" evidence="13">
    <location>
        <begin position="92"/>
        <end position="114"/>
    </location>
</feature>
<feature type="transmembrane region" description="Helical" evidence="13">
    <location>
        <begin position="161"/>
        <end position="182"/>
    </location>
</feature>
<keyword evidence="7" id="KW-1003">Cell membrane</keyword>
<evidence type="ECO:0000256" key="5">
    <source>
        <dbReference type="ARBA" id="ARBA00022448"/>
    </source>
</evidence>
<dbReference type="InterPro" id="IPR048279">
    <property type="entry name" value="MdtK-like"/>
</dbReference>
<feature type="transmembrane region" description="Helical" evidence="13">
    <location>
        <begin position="189"/>
        <end position="209"/>
    </location>
</feature>
<dbReference type="GO" id="GO:0042910">
    <property type="term" value="F:xenobiotic transmembrane transporter activity"/>
    <property type="evidence" value="ECO:0007669"/>
    <property type="project" value="InterPro"/>
</dbReference>
<evidence type="ECO:0000256" key="4">
    <source>
        <dbReference type="ARBA" id="ARBA00020268"/>
    </source>
</evidence>
<feature type="transmembrane region" description="Helical" evidence="13">
    <location>
        <begin position="134"/>
        <end position="155"/>
    </location>
</feature>
<comment type="function">
    <text evidence="1">Multidrug efflux pump.</text>
</comment>
<evidence type="ECO:0000256" key="10">
    <source>
        <dbReference type="ARBA" id="ARBA00023065"/>
    </source>
</evidence>
<dbReference type="InterPro" id="IPR050222">
    <property type="entry name" value="MATE_MdtK"/>
</dbReference>